<dbReference type="PATRIC" id="fig|66969.6.peg.1423"/>
<dbReference type="Pfam" id="PF01638">
    <property type="entry name" value="HxlR"/>
    <property type="match status" value="1"/>
</dbReference>
<evidence type="ECO:0000256" key="3">
    <source>
        <dbReference type="ARBA" id="ARBA00023163"/>
    </source>
</evidence>
<dbReference type="STRING" id="66969.Lwal_1294"/>
<accession>A0A0W1AD10</accession>
<dbReference type="PANTHER" id="PTHR33204:SF37">
    <property type="entry name" value="HTH-TYPE TRANSCRIPTIONAL REGULATOR YODB"/>
    <property type="match status" value="1"/>
</dbReference>
<evidence type="ECO:0000313" key="5">
    <source>
        <dbReference type="EMBL" id="KTD79222.1"/>
    </source>
</evidence>
<dbReference type="InterPro" id="IPR036390">
    <property type="entry name" value="WH_DNA-bd_sf"/>
</dbReference>
<evidence type="ECO:0000256" key="2">
    <source>
        <dbReference type="ARBA" id="ARBA00023125"/>
    </source>
</evidence>
<dbReference type="GO" id="GO:0003677">
    <property type="term" value="F:DNA binding"/>
    <property type="evidence" value="ECO:0007669"/>
    <property type="project" value="UniProtKB-KW"/>
</dbReference>
<keyword evidence="6" id="KW-1185">Reference proteome</keyword>
<gene>
    <name evidence="5" type="primary">ytfH</name>
    <name evidence="5" type="ORF">Lwal_1294</name>
</gene>
<dbReference type="Proteomes" id="UP000054729">
    <property type="component" value="Unassembled WGS sequence"/>
</dbReference>
<evidence type="ECO:0000259" key="4">
    <source>
        <dbReference type="PROSITE" id="PS51118"/>
    </source>
</evidence>
<dbReference type="Gene3D" id="1.10.10.10">
    <property type="entry name" value="Winged helix-like DNA-binding domain superfamily/Winged helix DNA-binding domain"/>
    <property type="match status" value="1"/>
</dbReference>
<reference evidence="5 6" key="1">
    <citation type="submission" date="2015-11" db="EMBL/GenBank/DDBJ databases">
        <title>Genomic analysis of 38 Legionella species identifies large and diverse effector repertoires.</title>
        <authorList>
            <person name="Burstein D."/>
            <person name="Amaro F."/>
            <person name="Zusman T."/>
            <person name="Lifshitz Z."/>
            <person name="Cohen O."/>
            <person name="Gilbert J.A."/>
            <person name="Pupko T."/>
            <person name="Shuman H.A."/>
            <person name="Segal G."/>
        </authorList>
    </citation>
    <scope>NUCLEOTIDE SEQUENCE [LARGE SCALE GENOMIC DNA]</scope>
    <source>
        <strain evidence="5 6">ATCC 51914</strain>
    </source>
</reference>
<evidence type="ECO:0000256" key="1">
    <source>
        <dbReference type="ARBA" id="ARBA00023015"/>
    </source>
</evidence>
<dbReference type="EMBL" id="LNZB01000036">
    <property type="protein sequence ID" value="KTD79222.1"/>
    <property type="molecule type" value="Genomic_DNA"/>
</dbReference>
<keyword evidence="2" id="KW-0238">DNA-binding</keyword>
<dbReference type="RefSeq" id="WP_231950977.1">
    <property type="nucleotide sequence ID" value="NZ_CAAAIQ010000007.1"/>
</dbReference>
<proteinExistence type="predicted"/>
<dbReference type="SUPFAM" id="SSF46785">
    <property type="entry name" value="Winged helix' DNA-binding domain"/>
    <property type="match status" value="1"/>
</dbReference>
<dbReference type="InterPro" id="IPR036388">
    <property type="entry name" value="WH-like_DNA-bd_sf"/>
</dbReference>
<evidence type="ECO:0000313" key="6">
    <source>
        <dbReference type="Proteomes" id="UP000054729"/>
    </source>
</evidence>
<comment type="caution">
    <text evidence="5">The sequence shown here is derived from an EMBL/GenBank/DDBJ whole genome shotgun (WGS) entry which is preliminary data.</text>
</comment>
<sequence length="123" mass="14197">MNIKFDVYNKDCPSRNILAAIGDKWSILIILKLSQSTYRFGELKRDIGGISPKVLTQSLQKLEQLGFIQRTEYHEIILRVEYCLTALGRSLAPILKQLTDWTEQHMDDLLVSNLKPQFECTEP</sequence>
<feature type="domain" description="HTH hxlR-type" evidence="4">
    <location>
        <begin position="12"/>
        <end position="110"/>
    </location>
</feature>
<organism evidence="5 6">
    <name type="scientific">Legionella waltersii</name>
    <dbReference type="NCBI Taxonomy" id="66969"/>
    <lineage>
        <taxon>Bacteria</taxon>
        <taxon>Pseudomonadati</taxon>
        <taxon>Pseudomonadota</taxon>
        <taxon>Gammaproteobacteria</taxon>
        <taxon>Legionellales</taxon>
        <taxon>Legionellaceae</taxon>
        <taxon>Legionella</taxon>
    </lineage>
</organism>
<dbReference type="AlphaFoldDB" id="A0A0W1AD10"/>
<name>A0A0W1AD10_9GAMM</name>
<protein>
    <submittedName>
        <fullName evidence="5">Putative transcriptional regulator</fullName>
    </submittedName>
</protein>
<keyword evidence="1" id="KW-0805">Transcription regulation</keyword>
<dbReference type="PROSITE" id="PS51118">
    <property type="entry name" value="HTH_HXLR"/>
    <property type="match status" value="1"/>
</dbReference>
<dbReference type="InterPro" id="IPR002577">
    <property type="entry name" value="HTH_HxlR"/>
</dbReference>
<dbReference type="PANTHER" id="PTHR33204">
    <property type="entry name" value="TRANSCRIPTIONAL REGULATOR, MARR FAMILY"/>
    <property type="match status" value="1"/>
</dbReference>
<keyword evidence="3" id="KW-0804">Transcription</keyword>